<gene>
    <name evidence="1" type="ORF">OLMES_0941</name>
</gene>
<accession>A0A1Y0I3E4</accession>
<dbReference type="Proteomes" id="UP000196027">
    <property type="component" value="Chromosome"/>
</dbReference>
<proteinExistence type="predicted"/>
<dbReference type="RefSeq" id="WP_087460174.1">
    <property type="nucleotide sequence ID" value="NZ_CP021425.1"/>
</dbReference>
<keyword evidence="2" id="KW-1185">Reference proteome</keyword>
<protein>
    <submittedName>
        <fullName evidence="1">Uncharacterized protein</fullName>
    </submittedName>
</protein>
<dbReference type="AlphaFoldDB" id="A0A1Y0I3E4"/>
<dbReference type="OrthoDB" id="9180266at2"/>
<evidence type="ECO:0000313" key="1">
    <source>
        <dbReference type="EMBL" id="ARU55028.1"/>
    </source>
</evidence>
<sequence>MNDQSIALLFEKHKLRQAGLDIALELLELTELIQQHRGYTLAVLGGNNFFESRVVFKSREIDRHLQSIKVKLPVYSHAQADHPSSLREKQIKALTNEWLTISQHWRKDSAFECFLLHSHFINQVLKLIWDVAEVTGHLDVSVQHNQLVLLGLRKIPELIENIAQSRGLGVHIVSTPVRDDRILSRLDYLSQSIVDAHIQIVEELKGLNHDLSGELKNKLLSEQCYDQLLDYTKRLMALPGNQQHNPKTADLLFAQATRIITLQYEIARKTIRSLNYSMEPAMQSWVGFG</sequence>
<dbReference type="EMBL" id="CP021425">
    <property type="protein sequence ID" value="ARU55028.1"/>
    <property type="molecule type" value="Genomic_DNA"/>
</dbReference>
<reference evidence="1 2" key="1">
    <citation type="submission" date="2017-05" db="EMBL/GenBank/DDBJ databases">
        <title>Genomic insights into alkan degradation activity of Oleiphilus messinensis.</title>
        <authorList>
            <person name="Kozyavkin S.A."/>
            <person name="Slesarev A.I."/>
            <person name="Golyshin P.N."/>
            <person name="Korzhenkov A."/>
            <person name="Golyshina O.N."/>
            <person name="Toshchakov S.V."/>
        </authorList>
    </citation>
    <scope>NUCLEOTIDE SEQUENCE [LARGE SCALE GENOMIC DNA]</scope>
    <source>
        <strain evidence="1 2">ME102</strain>
    </source>
</reference>
<evidence type="ECO:0000313" key="2">
    <source>
        <dbReference type="Proteomes" id="UP000196027"/>
    </source>
</evidence>
<organism evidence="1 2">
    <name type="scientific">Oleiphilus messinensis</name>
    <dbReference type="NCBI Taxonomy" id="141451"/>
    <lineage>
        <taxon>Bacteria</taxon>
        <taxon>Pseudomonadati</taxon>
        <taxon>Pseudomonadota</taxon>
        <taxon>Gammaproteobacteria</taxon>
        <taxon>Oceanospirillales</taxon>
        <taxon>Oleiphilaceae</taxon>
        <taxon>Oleiphilus</taxon>
    </lineage>
</organism>
<dbReference type="KEGG" id="ome:OLMES_0941"/>
<name>A0A1Y0I3E4_9GAMM</name>